<evidence type="ECO:0000256" key="6">
    <source>
        <dbReference type="ARBA" id="ARBA00023136"/>
    </source>
</evidence>
<evidence type="ECO:0000256" key="2">
    <source>
        <dbReference type="ARBA" id="ARBA00005745"/>
    </source>
</evidence>
<name>A0ABQ5YJ72_9NEIS</name>
<dbReference type="Gene3D" id="1.20.81.30">
    <property type="entry name" value="Type II secretion system (T2SS), domain F"/>
    <property type="match status" value="2"/>
</dbReference>
<feature type="transmembrane region" description="Helical" evidence="7">
    <location>
        <begin position="372"/>
        <end position="397"/>
    </location>
</feature>
<feature type="domain" description="Type II secretion system protein GspF" evidence="8">
    <location>
        <begin position="71"/>
        <end position="193"/>
    </location>
</feature>
<evidence type="ECO:0000313" key="9">
    <source>
        <dbReference type="EMBL" id="GLR15062.1"/>
    </source>
</evidence>
<proteinExistence type="inferred from homology"/>
<organism evidence="9 10">
    <name type="scientific">Chitinimonas prasina</name>
    <dbReference type="NCBI Taxonomy" id="1434937"/>
    <lineage>
        <taxon>Bacteria</taxon>
        <taxon>Pseudomonadati</taxon>
        <taxon>Pseudomonadota</taxon>
        <taxon>Betaproteobacteria</taxon>
        <taxon>Neisseriales</taxon>
        <taxon>Chitinibacteraceae</taxon>
        <taxon>Chitinimonas</taxon>
    </lineage>
</organism>
<comment type="subcellular location">
    <subcellularLocation>
        <location evidence="1">Cell membrane</location>
        <topology evidence="1">Multi-pass membrane protein</topology>
    </subcellularLocation>
</comment>
<dbReference type="PRINTS" id="PR00812">
    <property type="entry name" value="BCTERIALGSPF"/>
</dbReference>
<evidence type="ECO:0000259" key="8">
    <source>
        <dbReference type="Pfam" id="PF00482"/>
    </source>
</evidence>
<dbReference type="InterPro" id="IPR003004">
    <property type="entry name" value="GspF/PilC"/>
</dbReference>
<dbReference type="PANTHER" id="PTHR30012">
    <property type="entry name" value="GENERAL SECRETION PATHWAY PROTEIN"/>
    <property type="match status" value="1"/>
</dbReference>
<dbReference type="Proteomes" id="UP001156706">
    <property type="component" value="Unassembled WGS sequence"/>
</dbReference>
<gene>
    <name evidence="9" type="ORF">GCM10007907_38520</name>
</gene>
<dbReference type="InterPro" id="IPR042094">
    <property type="entry name" value="T2SS_GspF_sf"/>
</dbReference>
<evidence type="ECO:0000256" key="3">
    <source>
        <dbReference type="ARBA" id="ARBA00022475"/>
    </source>
</evidence>
<evidence type="ECO:0000256" key="7">
    <source>
        <dbReference type="SAM" id="Phobius"/>
    </source>
</evidence>
<protein>
    <submittedName>
        <fullName evidence="9">Type II secretion system protein GspF</fullName>
    </submittedName>
</protein>
<feature type="transmembrane region" description="Helical" evidence="7">
    <location>
        <begin position="166"/>
        <end position="192"/>
    </location>
</feature>
<dbReference type="RefSeq" id="WP_284198126.1">
    <property type="nucleotide sequence ID" value="NZ_BSOG01000006.1"/>
</dbReference>
<keyword evidence="10" id="KW-1185">Reference proteome</keyword>
<evidence type="ECO:0000256" key="1">
    <source>
        <dbReference type="ARBA" id="ARBA00004651"/>
    </source>
</evidence>
<comment type="caution">
    <text evidence="9">The sequence shown here is derived from an EMBL/GenBank/DDBJ whole genome shotgun (WGS) entry which is preliminary data.</text>
</comment>
<keyword evidence="4 7" id="KW-0812">Transmembrane</keyword>
<dbReference type="EMBL" id="BSOG01000006">
    <property type="protein sequence ID" value="GLR15062.1"/>
    <property type="molecule type" value="Genomic_DNA"/>
</dbReference>
<reference evidence="10" key="1">
    <citation type="journal article" date="2019" name="Int. J. Syst. Evol. Microbiol.">
        <title>The Global Catalogue of Microorganisms (GCM) 10K type strain sequencing project: providing services to taxonomists for standard genome sequencing and annotation.</title>
        <authorList>
            <consortium name="The Broad Institute Genomics Platform"/>
            <consortium name="The Broad Institute Genome Sequencing Center for Infectious Disease"/>
            <person name="Wu L."/>
            <person name="Ma J."/>
        </authorList>
    </citation>
    <scope>NUCLEOTIDE SEQUENCE [LARGE SCALE GENOMIC DNA]</scope>
    <source>
        <strain evidence="10">NBRC 110044</strain>
    </source>
</reference>
<evidence type="ECO:0000313" key="10">
    <source>
        <dbReference type="Proteomes" id="UP001156706"/>
    </source>
</evidence>
<dbReference type="PANTHER" id="PTHR30012:SF0">
    <property type="entry name" value="TYPE II SECRETION SYSTEM PROTEIN F-RELATED"/>
    <property type="match status" value="1"/>
</dbReference>
<keyword evidence="6 7" id="KW-0472">Membrane</keyword>
<feature type="domain" description="Type II secretion system protein GspF" evidence="8">
    <location>
        <begin position="274"/>
        <end position="395"/>
    </location>
</feature>
<dbReference type="NCBIfam" id="TIGR02120">
    <property type="entry name" value="GspF"/>
    <property type="match status" value="1"/>
</dbReference>
<keyword evidence="3" id="KW-1003">Cell membrane</keyword>
<dbReference type="InterPro" id="IPR018076">
    <property type="entry name" value="T2SS_GspF_dom"/>
</dbReference>
<evidence type="ECO:0000256" key="4">
    <source>
        <dbReference type="ARBA" id="ARBA00022692"/>
    </source>
</evidence>
<keyword evidence="5 7" id="KW-1133">Transmembrane helix</keyword>
<sequence length="404" mass="43018">MAGFRYQALDANGRSSEGVIEADNAKQARANLRDQGLWVTEMGELAGAAETSKPGGRQRGGVSTGELALITRQFATLLDAGLTIERALTVLIEQAENPRARDVLAGVRSEVLAGAAMSVALGRHPKVFPELYRTIVRAGEESGKAAGVMSRLADYIEARQALTSKVVLAFVYPAVVLSVSILVIVGMLWWVVPQMVSVFQSSKQELPLLTRALLLISGGIREYGLVVFALLGAGGFGFAQMLKKPAFRLKVDGFLLRLPLFGRLNRAGNTARLASTLSILVGSGVPLLKAMEAAAGVVENLVLREAVSSAARDVREGAVLSKSLERQKLFPPVLVHLIASGEASGRLEVMLDKAAKQQTGELEQKVATFTSLLGPVMVLLMGGAVLLIVLAILLPVFEMNQLVK</sequence>
<dbReference type="Pfam" id="PF00482">
    <property type="entry name" value="T2SSF"/>
    <property type="match status" value="2"/>
</dbReference>
<feature type="transmembrane region" description="Helical" evidence="7">
    <location>
        <begin position="212"/>
        <end position="239"/>
    </location>
</feature>
<comment type="similarity">
    <text evidence="2">Belongs to the GSP F family.</text>
</comment>
<accession>A0ABQ5YJ72</accession>
<dbReference type="InterPro" id="IPR011850">
    <property type="entry name" value="T2SS_GspF"/>
</dbReference>
<evidence type="ECO:0000256" key="5">
    <source>
        <dbReference type="ARBA" id="ARBA00022989"/>
    </source>
</evidence>